<keyword evidence="1" id="KW-0472">Membrane</keyword>
<keyword evidence="3" id="KW-1185">Reference proteome</keyword>
<dbReference type="Proteomes" id="UP001302257">
    <property type="component" value="Chromosome"/>
</dbReference>
<accession>A0ABZ0B2B2</accession>
<dbReference type="EMBL" id="CP132507">
    <property type="protein sequence ID" value="WNO05993.1"/>
    <property type="molecule type" value="Genomic_DNA"/>
</dbReference>
<gene>
    <name evidence="2" type="ORF">RAN89_06075</name>
</gene>
<reference evidence="2 3" key="1">
    <citation type="submission" date="2023-08" db="EMBL/GenBank/DDBJ databases">
        <title>Rhodoferax potami sp. nov. and Rhodoferax mekongensis sp. nov., isolated from the Mekong River in Thailand.</title>
        <authorList>
            <person name="Kitikhun S."/>
            <person name="Charoenyingcharoen P."/>
            <person name="Siriarchawattana P."/>
            <person name="Likhitrattanapisal S."/>
            <person name="Nilsakha T."/>
            <person name="Chanpet A."/>
            <person name="Rattanawaree P."/>
            <person name="Ingsriswang S."/>
        </authorList>
    </citation>
    <scope>NUCLEOTIDE SEQUENCE [LARGE SCALE GENOMIC DNA]</scope>
    <source>
        <strain evidence="2 3">TBRC 17307</strain>
    </source>
</reference>
<keyword evidence="1" id="KW-1133">Transmembrane helix</keyword>
<protein>
    <submittedName>
        <fullName evidence="2">Uncharacterized protein</fullName>
    </submittedName>
</protein>
<proteinExistence type="predicted"/>
<evidence type="ECO:0000313" key="3">
    <source>
        <dbReference type="Proteomes" id="UP001302257"/>
    </source>
</evidence>
<feature type="transmembrane region" description="Helical" evidence="1">
    <location>
        <begin position="12"/>
        <end position="29"/>
    </location>
</feature>
<organism evidence="2 3">
    <name type="scientific">Rhodoferax mekongensis</name>
    <dbReference type="NCBI Taxonomy" id="3068341"/>
    <lineage>
        <taxon>Bacteria</taxon>
        <taxon>Pseudomonadati</taxon>
        <taxon>Pseudomonadota</taxon>
        <taxon>Betaproteobacteria</taxon>
        <taxon>Burkholderiales</taxon>
        <taxon>Comamonadaceae</taxon>
        <taxon>Rhodoferax</taxon>
    </lineage>
</organism>
<evidence type="ECO:0000256" key="1">
    <source>
        <dbReference type="SAM" id="Phobius"/>
    </source>
</evidence>
<name>A0ABZ0B2B2_9BURK</name>
<evidence type="ECO:0000313" key="2">
    <source>
        <dbReference type="EMBL" id="WNO05993.1"/>
    </source>
</evidence>
<dbReference type="RefSeq" id="WP_313868715.1">
    <property type="nucleotide sequence ID" value="NZ_CP132507.1"/>
</dbReference>
<sequence>MKPKPQSDGEIIAYIVIMCIAFLVISWATKPEPCQCACRKESHEAQT</sequence>
<keyword evidence="1" id="KW-0812">Transmembrane</keyword>